<name>A0ABT0UJ74_9ACTN</name>
<comment type="caution">
    <text evidence="1">The sequence shown here is derived from an EMBL/GenBank/DDBJ whole genome shotgun (WGS) entry which is preliminary data.</text>
</comment>
<keyword evidence="2" id="KW-1185">Reference proteome</keyword>
<sequence length="80" mass="8360">QGSTDWVPVSGGLTRITAGSRTTVWGINSSDQIYRYTNHDANPWVGIPGAAVDIGAASDGTVWCVNSGGGIYRYTGDQPS</sequence>
<proteinExistence type="predicted"/>
<dbReference type="InterPro" id="IPR006624">
    <property type="entry name" value="Beta-propeller_rpt_TECPR"/>
</dbReference>
<evidence type="ECO:0000313" key="1">
    <source>
        <dbReference type="EMBL" id="MCM2388236.1"/>
    </source>
</evidence>
<dbReference type="Pfam" id="PF19193">
    <property type="entry name" value="Tectonin"/>
    <property type="match status" value="1"/>
</dbReference>
<protein>
    <submittedName>
        <fullName evidence="1">Uncharacterized protein</fullName>
    </submittedName>
</protein>
<dbReference type="EMBL" id="JAMQAW010000007">
    <property type="protein sequence ID" value="MCM2388236.1"/>
    <property type="molecule type" value="Genomic_DNA"/>
</dbReference>
<gene>
    <name evidence="1" type="ORF">NBG84_07955</name>
</gene>
<dbReference type="RefSeq" id="WP_308312030.1">
    <property type="nucleotide sequence ID" value="NZ_JAMQAW010000007.1"/>
</dbReference>
<organism evidence="1 2">
    <name type="scientific">Streptomyces albipurpureus</name>
    <dbReference type="NCBI Taxonomy" id="2897419"/>
    <lineage>
        <taxon>Bacteria</taxon>
        <taxon>Bacillati</taxon>
        <taxon>Actinomycetota</taxon>
        <taxon>Actinomycetes</taxon>
        <taxon>Kitasatosporales</taxon>
        <taxon>Streptomycetaceae</taxon>
        <taxon>Streptomyces</taxon>
    </lineage>
</organism>
<reference evidence="1" key="1">
    <citation type="submission" date="2022-06" db="EMBL/GenBank/DDBJ databases">
        <title>Genome public.</title>
        <authorList>
            <person name="Sun Q."/>
        </authorList>
    </citation>
    <scope>NUCLEOTIDE SEQUENCE</scope>
    <source>
        <strain evidence="1">CWNU-1</strain>
    </source>
</reference>
<dbReference type="Proteomes" id="UP001431429">
    <property type="component" value="Unassembled WGS sequence"/>
</dbReference>
<dbReference type="SMART" id="SM00706">
    <property type="entry name" value="TECPR"/>
    <property type="match status" value="2"/>
</dbReference>
<feature type="non-terminal residue" evidence="1">
    <location>
        <position position="1"/>
    </location>
</feature>
<evidence type="ECO:0000313" key="2">
    <source>
        <dbReference type="Proteomes" id="UP001431429"/>
    </source>
</evidence>
<accession>A0ABT0UJ74</accession>